<evidence type="ECO:0000313" key="1">
    <source>
        <dbReference type="EMBL" id="KTC69674.1"/>
    </source>
</evidence>
<keyword evidence="2" id="KW-1185">Reference proteome</keyword>
<dbReference type="RefSeq" id="WP_058460733.1">
    <property type="nucleotide sequence ID" value="NZ_CAAAIY010000007.1"/>
</dbReference>
<protein>
    <submittedName>
        <fullName evidence="1">Uncharacterized protein</fullName>
    </submittedName>
</protein>
<dbReference type="Proteomes" id="UP000054695">
    <property type="component" value="Unassembled WGS sequence"/>
</dbReference>
<reference evidence="1 2" key="1">
    <citation type="submission" date="2015-11" db="EMBL/GenBank/DDBJ databases">
        <title>Genomic analysis of 38 Legionella species identifies large and diverse effector repertoires.</title>
        <authorList>
            <person name="Burstein D."/>
            <person name="Amaro F."/>
            <person name="Zusman T."/>
            <person name="Lifshitz Z."/>
            <person name="Cohen O."/>
            <person name="Gilbert J.A."/>
            <person name="Pupko T."/>
            <person name="Shuman H.A."/>
            <person name="Segal G."/>
        </authorList>
    </citation>
    <scope>NUCLEOTIDE SEQUENCE [LARGE SCALE GENOMIC DNA]</scope>
    <source>
        <strain evidence="1 2">WIGA</strain>
    </source>
</reference>
<sequence>MAKGSKFGKLFERVIEKGAIEKDKDESLADFMDQHNLREAMPESLKNYLAEHDSDYGKKVQTVM</sequence>
<comment type="caution">
    <text evidence="1">The sequence shown here is derived from an EMBL/GenBank/DDBJ whole genome shotgun (WGS) entry which is preliminary data.</text>
</comment>
<dbReference type="EMBL" id="LNXU01000045">
    <property type="protein sequence ID" value="KTC69674.1"/>
    <property type="molecule type" value="Genomic_DNA"/>
</dbReference>
<proteinExistence type="predicted"/>
<dbReference type="STRING" id="447.Lboz_3190"/>
<accession>A0A0W0RF66</accession>
<dbReference type="AlphaFoldDB" id="A0A0W0RF66"/>
<name>A0A0W0RF66_LEGBO</name>
<evidence type="ECO:0000313" key="2">
    <source>
        <dbReference type="Proteomes" id="UP000054695"/>
    </source>
</evidence>
<dbReference type="PATRIC" id="fig|447.4.peg.3407"/>
<organism evidence="1 2">
    <name type="scientific">Legionella bozemanae</name>
    <name type="common">Fluoribacter bozemanae</name>
    <dbReference type="NCBI Taxonomy" id="447"/>
    <lineage>
        <taxon>Bacteria</taxon>
        <taxon>Pseudomonadati</taxon>
        <taxon>Pseudomonadota</taxon>
        <taxon>Gammaproteobacteria</taxon>
        <taxon>Legionellales</taxon>
        <taxon>Legionellaceae</taxon>
        <taxon>Legionella</taxon>
    </lineage>
</organism>
<gene>
    <name evidence="1" type="ORF">Lboz_3190</name>
</gene>